<dbReference type="InterPro" id="IPR053245">
    <property type="entry name" value="MitoProcess-Associated"/>
</dbReference>
<feature type="compositionally biased region" description="Polar residues" evidence="2">
    <location>
        <begin position="7"/>
        <end position="17"/>
    </location>
</feature>
<evidence type="ECO:0000313" key="4">
    <source>
        <dbReference type="Proteomes" id="UP000193467"/>
    </source>
</evidence>
<feature type="region of interest" description="Disordered" evidence="2">
    <location>
        <begin position="1"/>
        <end position="28"/>
    </location>
</feature>
<evidence type="ECO:0000256" key="1">
    <source>
        <dbReference type="PROSITE-ProRule" id="PRU00235"/>
    </source>
</evidence>
<dbReference type="STRING" id="106004.A0A1Y2F3K3"/>
<proteinExistence type="predicted"/>
<gene>
    <name evidence="3" type="ORF">BCR35DRAFT_305067</name>
</gene>
<organism evidence="3 4">
    <name type="scientific">Leucosporidium creatinivorum</name>
    <dbReference type="NCBI Taxonomy" id="106004"/>
    <lineage>
        <taxon>Eukaryota</taxon>
        <taxon>Fungi</taxon>
        <taxon>Dikarya</taxon>
        <taxon>Basidiomycota</taxon>
        <taxon>Pucciniomycotina</taxon>
        <taxon>Microbotryomycetes</taxon>
        <taxon>Leucosporidiales</taxon>
        <taxon>Leucosporidium</taxon>
    </lineage>
</organism>
<dbReference type="InterPro" id="IPR009091">
    <property type="entry name" value="RCC1/BLIP-II"/>
</dbReference>
<feature type="compositionally biased region" description="Low complexity" evidence="2">
    <location>
        <begin position="307"/>
        <end position="316"/>
    </location>
</feature>
<feature type="region of interest" description="Disordered" evidence="2">
    <location>
        <begin position="295"/>
        <end position="329"/>
    </location>
</feature>
<dbReference type="OrthoDB" id="10256179at2759"/>
<dbReference type="AlphaFoldDB" id="A0A1Y2F3K3"/>
<dbReference type="GO" id="GO:0034551">
    <property type="term" value="P:mitochondrial respiratory chain complex III assembly"/>
    <property type="evidence" value="ECO:0007669"/>
    <property type="project" value="TreeGrafter"/>
</dbReference>
<dbReference type="PANTHER" id="PTHR47563">
    <property type="entry name" value="PROTEIN FMP25, MITOCHONDRIAL"/>
    <property type="match status" value="1"/>
</dbReference>
<dbReference type="InterPro" id="IPR000408">
    <property type="entry name" value="Reg_chr_condens"/>
</dbReference>
<feature type="repeat" description="RCC1" evidence="1">
    <location>
        <begin position="393"/>
        <end position="453"/>
    </location>
</feature>
<dbReference type="Pfam" id="PF13540">
    <property type="entry name" value="RCC1_2"/>
    <property type="match status" value="1"/>
</dbReference>
<evidence type="ECO:0000256" key="2">
    <source>
        <dbReference type="SAM" id="MobiDB-lite"/>
    </source>
</evidence>
<feature type="compositionally biased region" description="Low complexity" evidence="2">
    <location>
        <begin position="18"/>
        <end position="28"/>
    </location>
</feature>
<dbReference type="GO" id="GO:0005743">
    <property type="term" value="C:mitochondrial inner membrane"/>
    <property type="evidence" value="ECO:0007669"/>
    <property type="project" value="TreeGrafter"/>
</dbReference>
<sequence length="637" mass="67186">MLRPGALQTTRRATQLQRPLSTAARSPASSSSRPLILLASVTLVGAAGAGLAWAPLSAEQSHQAAGYEKQVGKGGAGMQPSVFAWGRNSHNVAAPGSPDTEMIKRPRILKAFDGQILRDLVLAETYGAAVDENGDVLQWGLGFDPSPASSSPRKTLQHHNIVKLTATAHKLFAVSKSGEVFVIPAALEKQQVGAEGRKEGSWWAVWKGKDAGTDVERLKTDTPLARGEKISSLSAGTSHLLALTTKGRSFALPLSLSANTHGQLGARHVQLLSLHPTALSSGALSVTLAPAPTINDPAPLPPPPANLDPLLRSSRTPPSPEPLGMPNRAISAPIIPVDNDNRVRIHDDDEVQSTLEKDIRFATTLHEIPSLRGVRIAELAAGKRHSLARLHDGKVLGWGANGYGQLGLGAALAYPSIPVPTEIPLTRCYPKATRIECTRIAAGGNLSYFVVDRTDLNNGRETIDLLASGNGQFGGIGNGTWAHAPSPMRVKTISGLSEFSEKDGKVMPIAIREVSAGNAHLAIVLDNAVEQPGGIKFGRDVFVLGHNMYHQLGTGKRTNLAIPQHLGPLPYPGLAPLKAVAAPATAEEALTESGTPSPMPHSRLQLAPELVVNGKRVEEAIVAGDGGSAVYWRILNP</sequence>
<dbReference type="Proteomes" id="UP000193467">
    <property type="component" value="Unassembled WGS sequence"/>
</dbReference>
<protein>
    <submittedName>
        <fullName evidence="3">Regulator of chromosome condensation 1/beta-lactamase-inhibitor protein II</fullName>
    </submittedName>
</protein>
<reference evidence="3 4" key="1">
    <citation type="submission" date="2016-07" db="EMBL/GenBank/DDBJ databases">
        <title>Pervasive Adenine N6-methylation of Active Genes in Fungi.</title>
        <authorList>
            <consortium name="DOE Joint Genome Institute"/>
            <person name="Mondo S.J."/>
            <person name="Dannebaum R.O."/>
            <person name="Kuo R.C."/>
            <person name="Labutti K."/>
            <person name="Haridas S."/>
            <person name="Kuo A."/>
            <person name="Salamov A."/>
            <person name="Ahrendt S.R."/>
            <person name="Lipzen A."/>
            <person name="Sullivan W."/>
            <person name="Andreopoulos W.B."/>
            <person name="Clum A."/>
            <person name="Lindquist E."/>
            <person name="Daum C."/>
            <person name="Ramamoorthy G.K."/>
            <person name="Gryganskyi A."/>
            <person name="Culley D."/>
            <person name="Magnuson J.K."/>
            <person name="James T.Y."/>
            <person name="O'Malley M.A."/>
            <person name="Stajich J.E."/>
            <person name="Spatafora J.W."/>
            <person name="Visel A."/>
            <person name="Grigoriev I.V."/>
        </authorList>
    </citation>
    <scope>NUCLEOTIDE SEQUENCE [LARGE SCALE GENOMIC DNA]</scope>
    <source>
        <strain evidence="3 4">62-1032</strain>
    </source>
</reference>
<dbReference type="InParanoid" id="A0A1Y2F3K3"/>
<name>A0A1Y2F3K3_9BASI</name>
<accession>A0A1Y2F3K3</accession>
<dbReference type="PROSITE" id="PS50012">
    <property type="entry name" value="RCC1_3"/>
    <property type="match status" value="1"/>
</dbReference>
<evidence type="ECO:0000313" key="3">
    <source>
        <dbReference type="EMBL" id="ORY78442.1"/>
    </source>
</evidence>
<keyword evidence="4" id="KW-1185">Reference proteome</keyword>
<dbReference type="SUPFAM" id="SSF50985">
    <property type="entry name" value="RCC1/BLIP-II"/>
    <property type="match status" value="1"/>
</dbReference>
<dbReference type="EMBL" id="MCGR01000029">
    <property type="protein sequence ID" value="ORY78442.1"/>
    <property type="molecule type" value="Genomic_DNA"/>
</dbReference>
<dbReference type="PANTHER" id="PTHR47563:SF1">
    <property type="entry name" value="PROTEIN FMP25, MITOCHONDRIAL"/>
    <property type="match status" value="1"/>
</dbReference>
<comment type="caution">
    <text evidence="3">The sequence shown here is derived from an EMBL/GenBank/DDBJ whole genome shotgun (WGS) entry which is preliminary data.</text>
</comment>
<dbReference type="Gene3D" id="2.130.10.30">
    <property type="entry name" value="Regulator of chromosome condensation 1/beta-lactamase-inhibitor protein II"/>
    <property type="match status" value="2"/>
</dbReference>